<organism evidence="1 2">
    <name type="scientific">Paraburkholderia unamae</name>
    <dbReference type="NCBI Taxonomy" id="219649"/>
    <lineage>
        <taxon>Bacteria</taxon>
        <taxon>Pseudomonadati</taxon>
        <taxon>Pseudomonadota</taxon>
        <taxon>Betaproteobacteria</taxon>
        <taxon>Burkholderiales</taxon>
        <taxon>Burkholderiaceae</taxon>
        <taxon>Paraburkholderia</taxon>
    </lineage>
</organism>
<evidence type="ECO:0000313" key="1">
    <source>
        <dbReference type="EMBL" id="MEM5398837.1"/>
    </source>
</evidence>
<evidence type="ECO:0000313" key="2">
    <source>
        <dbReference type="Proteomes" id="UP001392318"/>
    </source>
</evidence>
<proteinExistence type="predicted"/>
<sequence length="55" mass="6060">MTAVLTVANLASVKNYGELEFWFAIIKLTGILIFIGCGFAAMSGWIPKRTDRNPL</sequence>
<gene>
    <name evidence="1" type="ORF">VSR83_01875</name>
</gene>
<dbReference type="Proteomes" id="UP001392318">
    <property type="component" value="Unassembled WGS sequence"/>
</dbReference>
<keyword evidence="2" id="KW-1185">Reference proteome</keyword>
<accession>A0ACC6RB03</accession>
<name>A0ACC6RB03_9BURK</name>
<dbReference type="EMBL" id="JAYMRU010000001">
    <property type="protein sequence ID" value="MEM5398837.1"/>
    <property type="molecule type" value="Genomic_DNA"/>
</dbReference>
<protein>
    <submittedName>
        <fullName evidence="1">Uncharacterized protein</fullName>
    </submittedName>
</protein>
<comment type="caution">
    <text evidence="1">The sequence shown here is derived from an EMBL/GenBank/DDBJ whole genome shotgun (WGS) entry which is preliminary data.</text>
</comment>
<reference evidence="1" key="1">
    <citation type="submission" date="2024-01" db="EMBL/GenBank/DDBJ databases">
        <title>The diversity of rhizobia nodulating Mimosa spp. in eleven states of Brazil covering several biomes is determined by host plant, location, and edaphic factors.</title>
        <authorList>
            <person name="Rouws L."/>
            <person name="Barauna A."/>
            <person name="Beukes C."/>
            <person name="De Faria S.M."/>
            <person name="Gross E."/>
            <person name="Dos Reis Junior F.B."/>
            <person name="Simon M."/>
            <person name="Maluk M."/>
            <person name="Odee D.W."/>
            <person name="Kenicer G."/>
            <person name="Young J.P.W."/>
            <person name="Reis V.M."/>
            <person name="Zilli J."/>
            <person name="James E.K."/>
        </authorList>
    </citation>
    <scope>NUCLEOTIDE SEQUENCE</scope>
    <source>
        <strain evidence="1">JPY452</strain>
    </source>
</reference>